<accession>A0A5P8W3K6</accession>
<dbReference type="AlphaFoldDB" id="A0A5P8W3K6"/>
<dbReference type="EMBL" id="CP045226">
    <property type="protein sequence ID" value="QFS47081.1"/>
    <property type="molecule type" value="Genomic_DNA"/>
</dbReference>
<reference evidence="2 3" key="1">
    <citation type="submission" date="2019-10" db="EMBL/GenBank/DDBJ databases">
        <title>Genomic and transcriptomic insights into the perfect genentic adaptation of a filamentous nitrogen-fixing cyanobacterium to rice fields.</title>
        <authorList>
            <person name="Chen Z."/>
        </authorList>
    </citation>
    <scope>NUCLEOTIDE SEQUENCE [LARGE SCALE GENOMIC DNA]</scope>
    <source>
        <strain evidence="2">CCNUC1</strain>
    </source>
</reference>
<name>A0A5P8W3K6_9NOSO</name>
<protein>
    <submittedName>
        <fullName evidence="2">Uncharacterized protein</fullName>
    </submittedName>
</protein>
<feature type="region of interest" description="Disordered" evidence="1">
    <location>
        <begin position="1"/>
        <end position="25"/>
    </location>
</feature>
<organism evidence="2 3">
    <name type="scientific">Nostoc sphaeroides CCNUC1</name>
    <dbReference type="NCBI Taxonomy" id="2653204"/>
    <lineage>
        <taxon>Bacteria</taxon>
        <taxon>Bacillati</taxon>
        <taxon>Cyanobacteriota</taxon>
        <taxon>Cyanophyceae</taxon>
        <taxon>Nostocales</taxon>
        <taxon>Nostocaceae</taxon>
        <taxon>Nostoc</taxon>
    </lineage>
</organism>
<dbReference type="KEGG" id="nsh:GXM_04562"/>
<keyword evidence="3" id="KW-1185">Reference proteome</keyword>
<evidence type="ECO:0000313" key="3">
    <source>
        <dbReference type="Proteomes" id="UP000326678"/>
    </source>
</evidence>
<evidence type="ECO:0000256" key="1">
    <source>
        <dbReference type="SAM" id="MobiDB-lite"/>
    </source>
</evidence>
<evidence type="ECO:0000313" key="2">
    <source>
        <dbReference type="EMBL" id="QFS47081.1"/>
    </source>
</evidence>
<proteinExistence type="predicted"/>
<gene>
    <name evidence="2" type="ORF">GXM_04562</name>
</gene>
<dbReference type="Proteomes" id="UP000326678">
    <property type="component" value="Chromosome Gxm1"/>
</dbReference>
<sequence>MCKNLDRPHPLTPSPKDGRRGTRIMSPLSHLWERGWG</sequence>